<dbReference type="CDD" id="cd00160">
    <property type="entry name" value="RhoGEF"/>
    <property type="match status" value="1"/>
</dbReference>
<dbReference type="RefSeq" id="XP_030279955.1">
    <property type="nucleotide sequence ID" value="XM_030424095.1"/>
</dbReference>
<feature type="compositionally biased region" description="Polar residues" evidence="1">
    <location>
        <begin position="430"/>
        <end position="468"/>
    </location>
</feature>
<dbReference type="SMART" id="SM00233">
    <property type="entry name" value="PH"/>
    <property type="match status" value="1"/>
</dbReference>
<feature type="region of interest" description="Disordered" evidence="1">
    <location>
        <begin position="2170"/>
        <end position="2209"/>
    </location>
</feature>
<feature type="compositionally biased region" description="Low complexity" evidence="1">
    <location>
        <begin position="2039"/>
        <end position="2061"/>
    </location>
</feature>
<dbReference type="OrthoDB" id="6152532at2759"/>
<dbReference type="GeneTree" id="ENSGT00940000162507"/>
<dbReference type="InterPro" id="IPR035899">
    <property type="entry name" value="DBL_dom_sf"/>
</dbReference>
<feature type="region of interest" description="Disordered" evidence="1">
    <location>
        <begin position="1427"/>
        <end position="1446"/>
    </location>
</feature>
<dbReference type="InterPro" id="IPR000219">
    <property type="entry name" value="DH_dom"/>
</dbReference>
<dbReference type="Gene3D" id="1.20.900.10">
    <property type="entry name" value="Dbl homology (DH) domain"/>
    <property type="match status" value="1"/>
</dbReference>
<feature type="compositionally biased region" description="Polar residues" evidence="1">
    <location>
        <begin position="729"/>
        <end position="748"/>
    </location>
</feature>
<feature type="region of interest" description="Disordered" evidence="1">
    <location>
        <begin position="1462"/>
        <end position="1522"/>
    </location>
</feature>
<dbReference type="SUPFAM" id="SSF50729">
    <property type="entry name" value="PH domain-like"/>
    <property type="match status" value="1"/>
</dbReference>
<dbReference type="Gene3D" id="1.20.58.60">
    <property type="match status" value="1"/>
</dbReference>
<sequence length="2209" mass="246277">MNLDSLEGSIQNLLSVLYPPFEATAPTLLSQLFQIIDSRYQGDALRCLLDFLVPAKHILDTVQQAACAQYSDVLFLCEGWPLCLRDQVVVHLAPIDPLLLQPGDFYLQVAPFCDQSARIVVCSLLEEEGLRLEVVEETPVPETSYPCIFSRDWLEEINQGRHGTPLSQCLLATEQGVLRLPWERVALPEFVDVPTSAWSSMASAPPANPPLPPPLPHPPPLSHSSSNRFFSPSPPKESAPKQYPVTIKNSILTSSHPSAFSVETRICPAKHGIAVSLCLVDTRAASSSRLVKVKETETEPKPIGWVSPNTWDSCIAGTDTALKTSNVAVTCTPASGDTCKVTENIEQDKLNRDTSSSGSADHVVAEGEYIDILQATMLFGRAQSVREEQQKLDSQLQTHAQVDPQKQRHPHRQAQMLPHTQVESHRQTQRHPNTQIPPQAQPQAHVQLATKPQMQSHSTPEASGSFRPNMSAEAVPPSALHHSQSHLSHPDSFEPSQCIRTVRFSEKPCTPCMRRRQGGKVSRAQELRCRYRDSYQAAIENPVPFGQDKERGNMLAVVEEDGDFSQCDDRQPETETGDPWCNVQETWLDPRMQHESLPSVSGAICKESGEKNTVPYWKPGDMNTAPCMDYRANSVLKSGGQPQKTAEWKTLPFREPREAYSAKNDGNLPNVNGKHLAAGTRINADRALSSLNHPQQSHEIPVKHHGLPFSSGEFSAINATLKPHERLQNRSSSMGVSQNFSRSHSAPQNRRESMSDGRCSSLSTAVVDTSEKCELVIVEGQNVRRRENTNPCAEIPQLHVVKCKNSTAFRLVSPKINRRKMAIPDGAQPVGSSITSRTGHETENPSQTNPPPAAEPQRISQPTSTRPRPDHLPLGSPDPRAHPLYLGVGSLTGGRDRTGRAIVELYGDHQGWSSAVTSQELFRMLLYFHSITRREIREAGLTLIFDAKKTNPQPQLYKALMTFQEQIPHAANSFVLLVDKDSSPRPERCPGVQTEVVTSMKALVKLVEVNQLSSRLDGTLSQSHCDWAELHQKLFPFMSDLHEASSLLLRAISKLEEPQRTDTLQTVQQCMMDQRTLMRDVLEDSRLVNLQREGGAILARLRKESDLKYPQCEDLSDAVDSVTSLYNQVEEQAHVLVQRSNLSLEHLEYLLQLREMEGHFMQMQQWFNVEGERHLMEAESVEDSGDRMEQILNSFTGFLIDANDRRHHAMTLVSEAERLQQSGLSYPESEVFGSLVCTFKSGLEDFLCRAEACGRELQIMVNVCDFCEQATALASECTEYLDQSHAGIHSVQDHDQTPVNQTNAQPKQHQNKECGPSTAHGPGPTSTSVLLSGEDSSILQTFQDRFLQFSPERFQEVKAQASALRGSRGMRVWNVAWLRCQEARQQLQERLQDLDEVFHQQPDSNIWCDQHYVDVVSTNVQTVTPGGQSLVVQSTPGPRHPKWEGIMSGEVDLGKRRPILGSERANITSAAVKPEDRIDAGTSSGSKVTTQSPDRSVRRTEREARRRQASRARSERDAAAMSQSHTVGCQWFPWGRGIGARSVSQDSCTTGVATARPSTPPEQQVRSPSSCSHHGQPSCRILQEAQKFQISRHGSFCSEDPCMSEQGAAEGNGTLCCKHSSLPTGRYEGGFHLASPQESSSNALRLQRVLEELVFTEREYVRSLGYILTHYLPLLDRPDIPQDLRGKRGVIFGNLEKLYDFHSHYFLPELEACQREPAMVARCFLRHSDSFGLYALYSKNKPLSDALILHRRHDIFKRKQQELGDMMDLSSYLLRPIQRISKYSLLLQDILALAGSYRPKDVIQDTLHATSVCAQSVCGPAAYVPDLTNGEREREKAEIQAAAELVRFQMRHGNDLLTMDAIQDCDVNLKEQGQLIRQDEFTVFFRKKKCVRRIFLFEDLILFSKTKKTDIGNDVYVYKQSFKTSDIGMTHNSSVSSLCFEIWFRRRKSEDTYTLKASSTGVKKAWTTDLEKILWDQAAHSRELRMQERVFMGMGRKPFMDIQHSDAAICDRAVSCGPPGRIPVACCSHRGLEYPRPHSIGSGSTASTTLSQSSSSSGRGSLPPVGYPGNQLQGMETSPAVCSTPEAVTENELNNHHLHQHRHHLHRNFEQWKVHHPLMDSTESSTECINLFSNTDRSCLSAIAGEVVDSSSSLVSQSSKTCPPLCRTPSLRRNSSPAVTMKKPGVAPKPPHLASAQSDDMMIGKSTEV</sequence>
<dbReference type="InterPro" id="IPR001849">
    <property type="entry name" value="PH_domain"/>
</dbReference>
<evidence type="ECO:0000259" key="3">
    <source>
        <dbReference type="PROSITE" id="PS50010"/>
    </source>
</evidence>
<proteinExistence type="predicted"/>
<dbReference type="PANTHER" id="PTHR45845:SF2">
    <property type="entry name" value="RIKEN CDNA D630003M21 GENE"/>
    <property type="match status" value="1"/>
</dbReference>
<evidence type="ECO:0000313" key="4">
    <source>
        <dbReference type="Ensembl" id="ENSSAUP00010005532.1"/>
    </source>
</evidence>
<dbReference type="PROSITE" id="PS50010">
    <property type="entry name" value="DH_2"/>
    <property type="match status" value="1"/>
</dbReference>
<feature type="compositionally biased region" description="Polar residues" evidence="1">
    <location>
        <begin position="1427"/>
        <end position="1436"/>
    </location>
</feature>
<dbReference type="SMART" id="SM00325">
    <property type="entry name" value="RhoGEF"/>
    <property type="match status" value="1"/>
</dbReference>
<feature type="compositionally biased region" description="Polar residues" evidence="1">
    <location>
        <begin position="1561"/>
        <end position="1575"/>
    </location>
</feature>
<dbReference type="Pfam" id="PF00621">
    <property type="entry name" value="RhoGEF"/>
    <property type="match status" value="1"/>
</dbReference>
<reference evidence="4" key="3">
    <citation type="submission" date="2025-09" db="UniProtKB">
        <authorList>
            <consortium name="Ensembl"/>
        </authorList>
    </citation>
    <scope>IDENTIFICATION</scope>
</reference>
<dbReference type="GeneID" id="115585603"/>
<keyword evidence="5" id="KW-1185">Reference proteome</keyword>
<accession>A0A671TY02</accession>
<reference evidence="4" key="1">
    <citation type="submission" date="2021-04" db="EMBL/GenBank/DDBJ databases">
        <authorList>
            <consortium name="Wellcome Sanger Institute Data Sharing"/>
        </authorList>
    </citation>
    <scope>NUCLEOTIDE SEQUENCE [LARGE SCALE GENOMIC DNA]</scope>
</reference>
<dbReference type="PROSITE" id="PS50003">
    <property type="entry name" value="PH_DOMAIN"/>
    <property type="match status" value="1"/>
</dbReference>
<feature type="compositionally biased region" description="Polar residues" evidence="1">
    <location>
        <begin position="1481"/>
        <end position="1494"/>
    </location>
</feature>
<protein>
    <submittedName>
        <fullName evidence="4">Uncharacterized LOC115585603</fullName>
    </submittedName>
</protein>
<dbReference type="FunCoup" id="A0A671TY02">
    <property type="interactions" value="5"/>
</dbReference>
<dbReference type="InterPro" id="IPR052231">
    <property type="entry name" value="Rho_GEF_signaling-related"/>
</dbReference>
<dbReference type="SUPFAM" id="SSF48065">
    <property type="entry name" value="DBL homology domain (DH-domain)"/>
    <property type="match status" value="1"/>
</dbReference>
<dbReference type="GO" id="GO:0005085">
    <property type="term" value="F:guanyl-nucleotide exchange factor activity"/>
    <property type="evidence" value="ECO:0007669"/>
    <property type="project" value="InterPro"/>
</dbReference>
<feature type="domain" description="DH" evidence="3">
    <location>
        <begin position="1645"/>
        <end position="1856"/>
    </location>
</feature>
<feature type="compositionally biased region" description="Low complexity" evidence="1">
    <location>
        <begin position="476"/>
        <end position="487"/>
    </location>
</feature>
<feature type="region of interest" description="Disordered" evidence="1">
    <location>
        <begin position="199"/>
        <end position="241"/>
    </location>
</feature>
<dbReference type="InterPro" id="IPR011993">
    <property type="entry name" value="PH-like_dom_sf"/>
</dbReference>
<dbReference type="Proteomes" id="UP000472265">
    <property type="component" value="Chromosome 7"/>
</dbReference>
<feature type="region of interest" description="Disordered" evidence="1">
    <location>
        <begin position="1292"/>
        <end position="1330"/>
    </location>
</feature>
<feature type="region of interest" description="Disordered" evidence="1">
    <location>
        <begin position="2038"/>
        <end position="2077"/>
    </location>
</feature>
<dbReference type="Pfam" id="PF22697">
    <property type="entry name" value="SOS1_NGEF_PH"/>
    <property type="match status" value="1"/>
</dbReference>
<dbReference type="Gene3D" id="2.30.29.30">
    <property type="entry name" value="Pleckstrin-homology domain (PH domain)/Phosphotyrosine-binding domain (PTB)"/>
    <property type="match status" value="1"/>
</dbReference>
<feature type="compositionally biased region" description="Basic and acidic residues" evidence="1">
    <location>
        <begin position="1495"/>
        <end position="1518"/>
    </location>
</feature>
<dbReference type="PANTHER" id="PTHR45845">
    <property type="entry name" value="RHO GUANINE NUCLEOTIDE EXCHANGE FACTOR-RELATED"/>
    <property type="match status" value="1"/>
</dbReference>
<feature type="region of interest" description="Disordered" evidence="1">
    <location>
        <begin position="1549"/>
        <end position="1576"/>
    </location>
</feature>
<dbReference type="Ensembl" id="ENSSAUT00010005938.1">
    <property type="protein sequence ID" value="ENSSAUP00010005532.1"/>
    <property type="gene ID" value="ENSSAUG00010002781.1"/>
</dbReference>
<evidence type="ECO:0000259" key="2">
    <source>
        <dbReference type="PROSITE" id="PS50003"/>
    </source>
</evidence>
<dbReference type="CDD" id="cd13242">
    <property type="entry name" value="PH_puratrophin-1"/>
    <property type="match status" value="1"/>
</dbReference>
<feature type="region of interest" description="Disordered" evidence="1">
    <location>
        <begin position="728"/>
        <end position="763"/>
    </location>
</feature>
<feature type="compositionally biased region" description="Low complexity" evidence="1">
    <location>
        <begin position="222"/>
        <end position="231"/>
    </location>
</feature>
<dbReference type="InterPro" id="IPR055251">
    <property type="entry name" value="SOS1_NGEF_PH"/>
</dbReference>
<name>A0A671TY02_SPAAU</name>
<dbReference type="OMA" id="QVWNVAW"/>
<feature type="compositionally biased region" description="Pro residues" evidence="1">
    <location>
        <begin position="206"/>
        <end position="221"/>
    </location>
</feature>
<evidence type="ECO:0000256" key="1">
    <source>
        <dbReference type="SAM" id="MobiDB-lite"/>
    </source>
</evidence>
<feature type="region of interest" description="Disordered" evidence="1">
    <location>
        <begin position="820"/>
        <end position="891"/>
    </location>
</feature>
<feature type="domain" description="PH" evidence="2">
    <location>
        <begin position="1868"/>
        <end position="1975"/>
    </location>
</feature>
<evidence type="ECO:0000313" key="5">
    <source>
        <dbReference type="Proteomes" id="UP000472265"/>
    </source>
</evidence>
<gene>
    <name evidence="4" type="primary">LOC115585603</name>
</gene>
<feature type="compositionally biased region" description="Polar residues" evidence="1">
    <location>
        <begin position="1297"/>
        <end position="1308"/>
    </location>
</feature>
<dbReference type="InParanoid" id="A0A671TY02"/>
<reference evidence="4" key="2">
    <citation type="submission" date="2025-08" db="UniProtKB">
        <authorList>
            <consortium name="Ensembl"/>
        </authorList>
    </citation>
    <scope>IDENTIFICATION</scope>
</reference>
<organism evidence="4 5">
    <name type="scientific">Sparus aurata</name>
    <name type="common">Gilthead sea bream</name>
    <dbReference type="NCBI Taxonomy" id="8175"/>
    <lineage>
        <taxon>Eukaryota</taxon>
        <taxon>Metazoa</taxon>
        <taxon>Chordata</taxon>
        <taxon>Craniata</taxon>
        <taxon>Vertebrata</taxon>
        <taxon>Euteleostomi</taxon>
        <taxon>Actinopterygii</taxon>
        <taxon>Neopterygii</taxon>
        <taxon>Teleostei</taxon>
        <taxon>Neoteleostei</taxon>
        <taxon>Acanthomorphata</taxon>
        <taxon>Eupercaria</taxon>
        <taxon>Spariformes</taxon>
        <taxon>Sparidae</taxon>
        <taxon>Sparus</taxon>
    </lineage>
</organism>
<feature type="region of interest" description="Disordered" evidence="1">
    <location>
        <begin position="389"/>
        <end position="494"/>
    </location>
</feature>